<feature type="non-terminal residue" evidence="2">
    <location>
        <position position="1"/>
    </location>
</feature>
<protein>
    <recommendedName>
        <fullName evidence="1">ISXO2-like transposase domain-containing protein</fullName>
    </recommendedName>
</protein>
<dbReference type="PANTHER" id="PTHR47163:SF2">
    <property type="entry name" value="SI:DKEY-17M8.2"/>
    <property type="match status" value="1"/>
</dbReference>
<name>A0A059EYF9_9MICR</name>
<dbReference type="NCBIfam" id="NF033547">
    <property type="entry name" value="transpos_IS1595"/>
    <property type="match status" value="1"/>
</dbReference>
<feature type="domain" description="ISXO2-like transposase" evidence="1">
    <location>
        <begin position="19"/>
        <end position="164"/>
    </location>
</feature>
<dbReference type="HOGENOM" id="CLU_044348_8_0_1"/>
<evidence type="ECO:0000259" key="1">
    <source>
        <dbReference type="SMART" id="SM01126"/>
    </source>
</evidence>
<evidence type="ECO:0000313" key="3">
    <source>
        <dbReference type="Proteomes" id="UP000030655"/>
    </source>
</evidence>
<keyword evidence="3" id="KW-1185">Reference proteome</keyword>
<dbReference type="SMART" id="SM01126">
    <property type="entry name" value="DDE_Tnp_IS1595"/>
    <property type="match status" value="1"/>
</dbReference>
<dbReference type="OrthoDB" id="424490at2759"/>
<organism evidence="2 3">
    <name type="scientific">Anncaliia algerae PRA339</name>
    <dbReference type="NCBI Taxonomy" id="1288291"/>
    <lineage>
        <taxon>Eukaryota</taxon>
        <taxon>Fungi</taxon>
        <taxon>Fungi incertae sedis</taxon>
        <taxon>Microsporidia</taxon>
        <taxon>Tubulinosematoidea</taxon>
        <taxon>Tubulinosematidae</taxon>
        <taxon>Anncaliia</taxon>
    </lineage>
</organism>
<dbReference type="Pfam" id="PF12762">
    <property type="entry name" value="DDE_Tnp_IS1595"/>
    <property type="match status" value="1"/>
</dbReference>
<dbReference type="Proteomes" id="UP000030655">
    <property type="component" value="Unassembled WGS sequence"/>
</dbReference>
<sequence>KVINKLNGPMKTPNYSINMLGGPGKTIQIDETMLNFKCKSHKGRSPLNKINALCIIEIEEKITRAFAVVTGDKKESTIVPIICDQVAVNSIIWTDQHKSYSNLSKYNFTHRTICHKYNFVNEAGRNTQAVESFNNIIKQEIKSGKGMETSKRSIFLKEVCFKFNNTYNLSEAMFDLIII</sequence>
<dbReference type="InterPro" id="IPR024445">
    <property type="entry name" value="Tnp_ISXO2-like"/>
</dbReference>
<reference evidence="2 3" key="2">
    <citation type="submission" date="2014-03" db="EMBL/GenBank/DDBJ databases">
        <title>The Genome Sequence of Anncaliia algerae insect isolate PRA339.</title>
        <authorList>
            <consortium name="The Broad Institute Genome Sequencing Platform"/>
            <consortium name="The Broad Institute Genome Sequencing Center for Infectious Disease"/>
            <person name="Cuomo C."/>
            <person name="Becnel J."/>
            <person name="Sanscrainte N."/>
            <person name="Walker B."/>
            <person name="Young S.K."/>
            <person name="Zeng Q."/>
            <person name="Gargeya S."/>
            <person name="Fitzgerald M."/>
            <person name="Haas B."/>
            <person name="Abouelleil A."/>
            <person name="Alvarado L."/>
            <person name="Arachchi H.M."/>
            <person name="Berlin A.M."/>
            <person name="Chapman S.B."/>
            <person name="Dewar J."/>
            <person name="Goldberg J."/>
            <person name="Griggs A."/>
            <person name="Gujja S."/>
            <person name="Hansen M."/>
            <person name="Howarth C."/>
            <person name="Imamovic A."/>
            <person name="Larimer J."/>
            <person name="McCowan C."/>
            <person name="Murphy C."/>
            <person name="Neiman D."/>
            <person name="Pearson M."/>
            <person name="Priest M."/>
            <person name="Roberts A."/>
            <person name="Saif S."/>
            <person name="Shea T."/>
            <person name="Sisk P."/>
            <person name="Sykes S."/>
            <person name="Wortman J."/>
            <person name="Nusbaum C."/>
            <person name="Birren B."/>
        </authorList>
    </citation>
    <scope>NUCLEOTIDE SEQUENCE [LARGE SCALE GENOMIC DNA]</scope>
    <source>
        <strain evidence="2 3">PRA339</strain>
    </source>
</reference>
<dbReference type="EMBL" id="KK365232">
    <property type="protein sequence ID" value="KCZ79761.1"/>
    <property type="molecule type" value="Genomic_DNA"/>
</dbReference>
<accession>A0A059EYF9</accession>
<proteinExistence type="predicted"/>
<reference evidence="3" key="1">
    <citation type="submission" date="2013-02" db="EMBL/GenBank/DDBJ databases">
        <authorList>
            <consortium name="The Broad Institute Genome Sequencing Platform"/>
            <person name="Cuomo C."/>
            <person name="Becnel J."/>
            <person name="Sanscrainte N."/>
            <person name="Walker B."/>
            <person name="Young S.K."/>
            <person name="Zeng Q."/>
            <person name="Gargeya S."/>
            <person name="Fitzgerald M."/>
            <person name="Haas B."/>
            <person name="Abouelleil A."/>
            <person name="Alvarado L."/>
            <person name="Arachchi H.M."/>
            <person name="Berlin A.M."/>
            <person name="Chapman S.B."/>
            <person name="Dewar J."/>
            <person name="Goldberg J."/>
            <person name="Griggs A."/>
            <person name="Gujja S."/>
            <person name="Hansen M."/>
            <person name="Howarth C."/>
            <person name="Imamovic A."/>
            <person name="Larimer J."/>
            <person name="McCowan C."/>
            <person name="Murphy C."/>
            <person name="Neiman D."/>
            <person name="Pearson M."/>
            <person name="Priest M."/>
            <person name="Roberts A."/>
            <person name="Saif S."/>
            <person name="Shea T."/>
            <person name="Sisk P."/>
            <person name="Sykes S."/>
            <person name="Wortman J."/>
            <person name="Nusbaum C."/>
            <person name="Birren B."/>
        </authorList>
    </citation>
    <scope>NUCLEOTIDE SEQUENCE [LARGE SCALE GENOMIC DNA]</scope>
    <source>
        <strain evidence="3">PRA339</strain>
    </source>
</reference>
<dbReference type="InterPro" id="IPR053164">
    <property type="entry name" value="IS1016-like_transposase"/>
</dbReference>
<dbReference type="PANTHER" id="PTHR47163">
    <property type="entry name" value="DDE_TNP_IS1595 DOMAIN-CONTAINING PROTEIN"/>
    <property type="match status" value="1"/>
</dbReference>
<gene>
    <name evidence="2" type="ORF">H312_02844</name>
</gene>
<evidence type="ECO:0000313" key="2">
    <source>
        <dbReference type="EMBL" id="KCZ79761.1"/>
    </source>
</evidence>
<dbReference type="VEuPathDB" id="MicrosporidiaDB:H312_02844"/>
<dbReference type="AlphaFoldDB" id="A0A059EYF9"/>